<evidence type="ECO:0000256" key="6">
    <source>
        <dbReference type="ARBA" id="ARBA00023251"/>
    </source>
</evidence>
<feature type="transmembrane region" description="Helical" evidence="7">
    <location>
        <begin position="192"/>
        <end position="212"/>
    </location>
</feature>
<dbReference type="EMBL" id="SRID01000026">
    <property type="protein sequence ID" value="TGB16614.1"/>
    <property type="molecule type" value="Genomic_DNA"/>
</dbReference>
<evidence type="ECO:0000256" key="4">
    <source>
        <dbReference type="ARBA" id="ARBA00022989"/>
    </source>
</evidence>
<keyword evidence="2" id="KW-0813">Transport</keyword>
<comment type="caution">
    <text evidence="9">The sequence shown here is derived from an EMBL/GenBank/DDBJ whole genome shotgun (WGS) entry which is preliminary data.</text>
</comment>
<dbReference type="GO" id="GO:0005886">
    <property type="term" value="C:plasma membrane"/>
    <property type="evidence" value="ECO:0007669"/>
    <property type="project" value="UniProtKB-SubCell"/>
</dbReference>
<evidence type="ECO:0000256" key="3">
    <source>
        <dbReference type="ARBA" id="ARBA00022692"/>
    </source>
</evidence>
<feature type="transmembrane region" description="Helical" evidence="7">
    <location>
        <begin position="366"/>
        <end position="384"/>
    </location>
</feature>
<feature type="transmembrane region" description="Helical" evidence="7">
    <location>
        <begin position="312"/>
        <end position="333"/>
    </location>
</feature>
<accession>A0A4Z0HE53</accession>
<dbReference type="AlphaFoldDB" id="A0A4Z0HE53"/>
<sequence length="535" mass="55848">MRRWRALGILGTAQFLMVLDTSVMNVAISRLVEDFDTEVTAIQAVITLYTLVMAAFMITGGKLGDMLGRRRAFVIGLVVYGVGSALTASAPVLWVLAIGWSVIEGLGASLVLPALAALVAGTYEGRDRAVAFGVMGGLAGAGIAVGPLLGGWVTTYLTWRLVFAAEVVVVVVILLCVGWIEEHPRTGPRARLDAVGAVLSAVGLALVVMGVLQSSSWGWLRPRNSPVTVFGFSLTLFVIAAGGVVLHLFRAWEGRVEARGGDPLVRYSLFAIPPLRSGLTMLLGQNLILLGLFFAIPLYLQVVQGFDAFETGLRLLPVSVTMLLAAMAGPLASRFAGPRAVVRSGLLVLFAAILWLLATIEPRIDNLSFAFAMALLGLGMGLLASQLGNVTQSSVGEAARGEVGGLQYTAQNLGSSLGTALIGSLLIGALVNAFTTKIEDNPKVSNAAHQQVGIAIEAGVSFVSTDQVRAAAENAALPPSEVDALAHAYADAQLEALKAAILATGGVTLACLAFTRPLPTRRQAEQRPDTTAAAS</sequence>
<feature type="transmembrane region" description="Helical" evidence="7">
    <location>
        <begin position="102"/>
        <end position="123"/>
    </location>
</feature>
<dbReference type="GO" id="GO:0022857">
    <property type="term" value="F:transmembrane transporter activity"/>
    <property type="evidence" value="ECO:0007669"/>
    <property type="project" value="InterPro"/>
</dbReference>
<dbReference type="InterPro" id="IPR020846">
    <property type="entry name" value="MFS_dom"/>
</dbReference>
<evidence type="ECO:0000256" key="1">
    <source>
        <dbReference type="ARBA" id="ARBA00004651"/>
    </source>
</evidence>
<dbReference type="OrthoDB" id="5315310at2"/>
<feature type="transmembrane region" description="Helical" evidence="7">
    <location>
        <begin position="72"/>
        <end position="96"/>
    </location>
</feature>
<dbReference type="Pfam" id="PF07690">
    <property type="entry name" value="MFS_1"/>
    <property type="match status" value="1"/>
</dbReference>
<evidence type="ECO:0000256" key="7">
    <source>
        <dbReference type="SAM" id="Phobius"/>
    </source>
</evidence>
<feature type="domain" description="Major facilitator superfamily (MFS) profile" evidence="8">
    <location>
        <begin position="6"/>
        <end position="523"/>
    </location>
</feature>
<evidence type="ECO:0000259" key="8">
    <source>
        <dbReference type="PROSITE" id="PS50850"/>
    </source>
</evidence>
<evidence type="ECO:0000256" key="2">
    <source>
        <dbReference type="ARBA" id="ARBA00022448"/>
    </source>
</evidence>
<gene>
    <name evidence="9" type="ORF">E4099_04965</name>
</gene>
<dbReference type="InterPro" id="IPR011701">
    <property type="entry name" value="MFS"/>
</dbReference>
<keyword evidence="10" id="KW-1185">Reference proteome</keyword>
<dbReference type="InterPro" id="IPR036259">
    <property type="entry name" value="MFS_trans_sf"/>
</dbReference>
<dbReference type="GO" id="GO:0046677">
    <property type="term" value="P:response to antibiotic"/>
    <property type="evidence" value="ECO:0007669"/>
    <property type="project" value="UniProtKB-KW"/>
</dbReference>
<evidence type="ECO:0000256" key="5">
    <source>
        <dbReference type="ARBA" id="ARBA00023136"/>
    </source>
</evidence>
<comment type="subcellular location">
    <subcellularLocation>
        <location evidence="1">Cell membrane</location>
        <topology evidence="1">Multi-pass membrane protein</topology>
    </subcellularLocation>
</comment>
<dbReference type="PANTHER" id="PTHR42718">
    <property type="entry name" value="MAJOR FACILITATOR SUPERFAMILY MULTIDRUG TRANSPORTER MFSC"/>
    <property type="match status" value="1"/>
</dbReference>
<evidence type="ECO:0000313" key="10">
    <source>
        <dbReference type="Proteomes" id="UP000297948"/>
    </source>
</evidence>
<proteinExistence type="predicted"/>
<dbReference type="PROSITE" id="PS50850">
    <property type="entry name" value="MFS"/>
    <property type="match status" value="1"/>
</dbReference>
<keyword evidence="6" id="KW-0046">Antibiotic resistance</keyword>
<dbReference type="Gene3D" id="1.20.1250.20">
    <property type="entry name" value="MFS general substrate transporter like domains"/>
    <property type="match status" value="1"/>
</dbReference>
<evidence type="ECO:0000313" key="9">
    <source>
        <dbReference type="EMBL" id="TGB16614.1"/>
    </source>
</evidence>
<dbReference type="PRINTS" id="PR01036">
    <property type="entry name" value="TCRTETB"/>
</dbReference>
<dbReference type="Gene3D" id="1.20.1720.10">
    <property type="entry name" value="Multidrug resistance protein D"/>
    <property type="match status" value="1"/>
</dbReference>
<dbReference type="Proteomes" id="UP000297948">
    <property type="component" value="Unassembled WGS sequence"/>
</dbReference>
<feature type="transmembrane region" description="Helical" evidence="7">
    <location>
        <begin position="227"/>
        <end position="249"/>
    </location>
</feature>
<feature type="transmembrane region" description="Helical" evidence="7">
    <location>
        <begin position="159"/>
        <end position="180"/>
    </location>
</feature>
<reference evidence="9 10" key="1">
    <citation type="submission" date="2019-03" db="EMBL/GenBank/DDBJ databases">
        <authorList>
            <person name="Gonzalez-Pimentel J.L."/>
        </authorList>
    </citation>
    <scope>NUCLEOTIDE SEQUENCE [LARGE SCALE GENOMIC DNA]</scope>
    <source>
        <strain evidence="9 10">JCM 31289</strain>
    </source>
</reference>
<dbReference type="SUPFAM" id="SSF103473">
    <property type="entry name" value="MFS general substrate transporter"/>
    <property type="match status" value="1"/>
</dbReference>
<keyword evidence="4 7" id="KW-1133">Transmembrane helix</keyword>
<organism evidence="9 10">
    <name type="scientific">Streptomyces palmae</name>
    <dbReference type="NCBI Taxonomy" id="1701085"/>
    <lineage>
        <taxon>Bacteria</taxon>
        <taxon>Bacillati</taxon>
        <taxon>Actinomycetota</taxon>
        <taxon>Actinomycetes</taxon>
        <taxon>Kitasatosporales</taxon>
        <taxon>Streptomycetaceae</taxon>
        <taxon>Streptomyces</taxon>
    </lineage>
</organism>
<feature type="transmembrane region" description="Helical" evidence="7">
    <location>
        <begin position="340"/>
        <end position="360"/>
    </location>
</feature>
<feature type="transmembrane region" description="Helical" evidence="7">
    <location>
        <begin position="41"/>
        <end position="60"/>
    </location>
</feature>
<feature type="transmembrane region" description="Helical" evidence="7">
    <location>
        <begin position="130"/>
        <end position="153"/>
    </location>
</feature>
<dbReference type="PANTHER" id="PTHR42718:SF9">
    <property type="entry name" value="MAJOR FACILITATOR SUPERFAMILY MULTIDRUG TRANSPORTER MFSC"/>
    <property type="match status" value="1"/>
</dbReference>
<feature type="transmembrane region" description="Helical" evidence="7">
    <location>
        <begin position="279"/>
        <end position="300"/>
    </location>
</feature>
<keyword evidence="3 7" id="KW-0812">Transmembrane</keyword>
<dbReference type="CDD" id="cd17321">
    <property type="entry name" value="MFS_MMR_MDR_like"/>
    <property type="match status" value="1"/>
</dbReference>
<protein>
    <submittedName>
        <fullName evidence="9">MFS transporter</fullName>
    </submittedName>
</protein>
<keyword evidence="5 7" id="KW-0472">Membrane</keyword>
<name>A0A4Z0HE53_9ACTN</name>
<dbReference type="RefSeq" id="WP_135337700.1">
    <property type="nucleotide sequence ID" value="NZ_JBHLTX010000005.1"/>
</dbReference>